<dbReference type="AlphaFoldDB" id="A0A0J6ISA1"/>
<accession>A0A0J6ISA1</accession>
<evidence type="ECO:0000259" key="1">
    <source>
        <dbReference type="Pfam" id="PF07201"/>
    </source>
</evidence>
<dbReference type="STRING" id="1608994.TU86_04350"/>
<dbReference type="GO" id="GO:0030254">
    <property type="term" value="P:protein secretion by the type III secretion system"/>
    <property type="evidence" value="ECO:0007669"/>
    <property type="project" value="InterPro"/>
</dbReference>
<name>A0A0J6ISA1_9PSED</name>
<dbReference type="InterPro" id="IPR013401">
    <property type="entry name" value="T3SS_LcrE"/>
</dbReference>
<evidence type="ECO:0000313" key="3">
    <source>
        <dbReference type="Proteomes" id="UP000036325"/>
    </source>
</evidence>
<dbReference type="GO" id="GO:0050709">
    <property type="term" value="P:negative regulation of protein secretion"/>
    <property type="evidence" value="ECO:0007669"/>
    <property type="project" value="InterPro"/>
</dbReference>
<dbReference type="EMBL" id="JYLF01000002">
    <property type="protein sequence ID" value="KMN15148.1"/>
    <property type="molecule type" value="Genomic_DNA"/>
</dbReference>
<feature type="domain" description="Hypersensitivity response secretion-like HrpJ" evidence="1">
    <location>
        <begin position="42"/>
        <end position="208"/>
    </location>
</feature>
<gene>
    <name evidence="2" type="ORF">TU86_04350</name>
</gene>
<protein>
    <submittedName>
        <fullName evidence="2">Type III secretion protein</fullName>
    </submittedName>
</protein>
<dbReference type="Gene3D" id="1.10.150.630">
    <property type="match status" value="1"/>
</dbReference>
<evidence type="ECO:0000313" key="2">
    <source>
        <dbReference type="EMBL" id="KMN15148.1"/>
    </source>
</evidence>
<dbReference type="Proteomes" id="UP000036325">
    <property type="component" value="Unassembled WGS sequence"/>
</dbReference>
<dbReference type="GO" id="GO:0009986">
    <property type="term" value="C:cell surface"/>
    <property type="evidence" value="ECO:0007669"/>
    <property type="project" value="InterPro"/>
</dbReference>
<dbReference type="NCBIfam" id="TIGR02511">
    <property type="entry name" value="type_III_tyeA"/>
    <property type="match status" value="1"/>
</dbReference>
<dbReference type="SUPFAM" id="SSF140591">
    <property type="entry name" value="Type III secretion system domain"/>
    <property type="match status" value="1"/>
</dbReference>
<dbReference type="PATRIC" id="fig|1608994.3.peg.1459"/>
<organism evidence="2 3">
    <name type="scientific">Pseudomonas weihenstephanensis</name>
    <dbReference type="NCBI Taxonomy" id="1608994"/>
    <lineage>
        <taxon>Bacteria</taxon>
        <taxon>Pseudomonadati</taxon>
        <taxon>Pseudomonadota</taxon>
        <taxon>Gammaproteobacteria</taxon>
        <taxon>Pseudomonadales</taxon>
        <taxon>Pseudomonadaceae</taxon>
        <taxon>Pseudomonas</taxon>
    </lineage>
</organism>
<proteinExistence type="predicted"/>
<comment type="caution">
    <text evidence="2">The sequence shown here is derived from an EMBL/GenBank/DDBJ whole genome shotgun (WGS) entry which is preliminary data.</text>
</comment>
<dbReference type="InterPro" id="IPR010812">
    <property type="entry name" value="HrpJ-like"/>
</dbReference>
<dbReference type="RefSeq" id="WP_048363676.1">
    <property type="nucleotide sequence ID" value="NZ_JYLF01000002.1"/>
</dbReference>
<reference evidence="2 3" key="1">
    <citation type="submission" date="2015-02" db="EMBL/GenBank/DDBJ databases">
        <title>Pseudomonas helleri sp. nov. and Pseudomonas weihenstephanensis sp. nov., isolated from raw cows milk.</title>
        <authorList>
            <person name="von Neubeck M."/>
            <person name="Huptas C."/>
            <person name="Wenning M."/>
            <person name="Scherer S."/>
        </authorList>
    </citation>
    <scope>NUCLEOTIDE SEQUENCE [LARGE SCALE GENOMIC DNA]</scope>
    <source>
        <strain evidence="2 3">DSM 29166</strain>
    </source>
</reference>
<dbReference type="InterPro" id="IPR013351">
    <property type="entry name" value="T3SS_TyeA-rel"/>
</dbReference>
<dbReference type="Pfam" id="PF07201">
    <property type="entry name" value="HrpJ"/>
    <property type="match status" value="1"/>
</dbReference>
<dbReference type="NCBIfam" id="TIGR02568">
    <property type="entry name" value="LcrE"/>
    <property type="match status" value="1"/>
</dbReference>
<sequence>MKVDVRHDPSRAVSSLLAATNVRPPVPQATQQSSAEEVGMLFSQKTESSSKETAQRTLRASGAEIRVRRIEGIEQLMALYEQLGHPGQASLSQVARQVRQEMSSRSSLDSLIELTGGDPARTSVVLSYVTAWAQSEGHDADVALSHSYQDQLHTQHAEPVQAGMNIARGLSTISDDASLRQAVRTLYYANVVRRQSPAIIMQALLGMFGDKGFSVGLKMMSRALADDMAAQRPSLPTNKLRSVMLGLQSCRQLGSVLNSCRRFIEQMPRHEKSIELAAVSLLQRLLGYASEGIDLRESQSLGRDLGATNPDSHLLMLNRVYPLIQRLPLAIWCDQRNRQDTLRFLMGLMDELTQSEGLVPQAFGYSSIVK</sequence>
<dbReference type="GO" id="GO:0019867">
    <property type="term" value="C:outer membrane"/>
    <property type="evidence" value="ECO:0007669"/>
    <property type="project" value="InterPro"/>
</dbReference>